<dbReference type="AlphaFoldDB" id="A0A345RPN5"/>
<feature type="region of interest" description="Disordered" evidence="1">
    <location>
        <begin position="72"/>
        <end position="99"/>
    </location>
</feature>
<reference evidence="4 6" key="2">
    <citation type="submission" date="2019-03" db="EMBL/GenBank/DDBJ databases">
        <title>Draft genome sequence of humic substances-degrading Pseudomonas kribbensis CHA-19 from forest soil.</title>
        <authorList>
            <person name="Kim D."/>
        </authorList>
    </citation>
    <scope>NUCLEOTIDE SEQUENCE [LARGE SCALE GENOMIC DNA]</scope>
    <source>
        <strain evidence="4 6">CHA-19</strain>
    </source>
</reference>
<protein>
    <recommendedName>
        <fullName evidence="7">DUF2501 domain-containing protein</fullName>
    </recommendedName>
</protein>
<feature type="chain" id="PRO_5044584522" description="DUF2501 domain-containing protein" evidence="2">
    <location>
        <begin position="23"/>
        <end position="131"/>
    </location>
</feature>
<evidence type="ECO:0000313" key="6">
    <source>
        <dbReference type="Proteomes" id="UP000297555"/>
    </source>
</evidence>
<sequence length="131" mass="14130">MKTASLILAMAAAFGTHSLAHAEGQDAATLKGIYDNGRNMSGLIKSCVDKGFLKADSTENANKMAAFVGNMPGDFDKRDGDKNEQSGRKGEVFTDGEYKSLESNLPPNLTLKQWCEQADQGMREGLKRVGL</sequence>
<evidence type="ECO:0000313" key="4">
    <source>
        <dbReference type="EMBL" id="TFH80259.1"/>
    </source>
</evidence>
<keyword evidence="2" id="KW-0732">Signal</keyword>
<dbReference type="RefSeq" id="WP_114882430.1">
    <property type="nucleotide sequence ID" value="NZ_CP029608.1"/>
</dbReference>
<evidence type="ECO:0000256" key="1">
    <source>
        <dbReference type="SAM" id="MobiDB-lite"/>
    </source>
</evidence>
<dbReference type="Proteomes" id="UP000297555">
    <property type="component" value="Unassembled WGS sequence"/>
</dbReference>
<dbReference type="Proteomes" id="UP000253720">
    <property type="component" value="Chromosome"/>
</dbReference>
<accession>A0A345RPN5</accession>
<evidence type="ECO:0000313" key="5">
    <source>
        <dbReference type="Proteomes" id="UP000253720"/>
    </source>
</evidence>
<dbReference type="OrthoDB" id="6873983at2"/>
<keyword evidence="5" id="KW-1185">Reference proteome</keyword>
<reference evidence="3 5" key="1">
    <citation type="submission" date="2018-05" db="EMBL/GenBank/DDBJ databases">
        <title>Complete genome sequence of Pseudomonas kribbensis 46-2(T).</title>
        <authorList>
            <person name="Jeong H."/>
            <person name="Lee S.-G."/>
            <person name="Rha E."/>
            <person name="Kim H."/>
        </authorList>
    </citation>
    <scope>NUCLEOTIDE SEQUENCE [LARGE SCALE GENOMIC DNA]</scope>
    <source>
        <strain evidence="3 5">46-2</strain>
    </source>
</reference>
<dbReference type="EMBL" id="SPDQ01000014">
    <property type="protein sequence ID" value="TFH80259.1"/>
    <property type="molecule type" value="Genomic_DNA"/>
</dbReference>
<dbReference type="KEGG" id="pke:DLD99_12455"/>
<evidence type="ECO:0000256" key="2">
    <source>
        <dbReference type="SAM" id="SignalP"/>
    </source>
</evidence>
<feature type="compositionally biased region" description="Basic and acidic residues" evidence="1">
    <location>
        <begin position="74"/>
        <end position="99"/>
    </location>
</feature>
<name>A0A345RPN5_9PSED</name>
<proteinExistence type="predicted"/>
<evidence type="ECO:0000313" key="3">
    <source>
        <dbReference type="EMBL" id="AXI61251.1"/>
    </source>
</evidence>
<organism evidence="3 5">
    <name type="scientific">Pseudomonas kribbensis</name>
    <dbReference type="NCBI Taxonomy" id="1628086"/>
    <lineage>
        <taxon>Bacteria</taxon>
        <taxon>Pseudomonadati</taxon>
        <taxon>Pseudomonadota</taxon>
        <taxon>Gammaproteobacteria</taxon>
        <taxon>Pseudomonadales</taxon>
        <taxon>Pseudomonadaceae</taxon>
        <taxon>Pseudomonas</taxon>
    </lineage>
</organism>
<evidence type="ECO:0008006" key="7">
    <source>
        <dbReference type="Google" id="ProtNLM"/>
    </source>
</evidence>
<dbReference type="EMBL" id="CP029608">
    <property type="protein sequence ID" value="AXI61251.1"/>
    <property type="molecule type" value="Genomic_DNA"/>
</dbReference>
<gene>
    <name evidence="3" type="ORF">DLD99_12455</name>
    <name evidence="4" type="ORF">E4J90_12380</name>
</gene>
<feature type="signal peptide" evidence="2">
    <location>
        <begin position="1"/>
        <end position="22"/>
    </location>
</feature>